<accession>A0A5C3Q4N9</accession>
<evidence type="ECO:0000256" key="6">
    <source>
        <dbReference type="SAM" id="Phobius"/>
    </source>
</evidence>
<evidence type="ECO:0000256" key="2">
    <source>
        <dbReference type="ARBA" id="ARBA00022448"/>
    </source>
</evidence>
<dbReference type="Pfam" id="PF00083">
    <property type="entry name" value="Sugar_tr"/>
    <property type="match status" value="1"/>
</dbReference>
<proteinExistence type="predicted"/>
<dbReference type="GO" id="GO:0022857">
    <property type="term" value="F:transmembrane transporter activity"/>
    <property type="evidence" value="ECO:0007669"/>
    <property type="project" value="InterPro"/>
</dbReference>
<dbReference type="GO" id="GO:0016020">
    <property type="term" value="C:membrane"/>
    <property type="evidence" value="ECO:0007669"/>
    <property type="project" value="UniProtKB-SubCell"/>
</dbReference>
<evidence type="ECO:0000256" key="4">
    <source>
        <dbReference type="ARBA" id="ARBA00022989"/>
    </source>
</evidence>
<evidence type="ECO:0000256" key="3">
    <source>
        <dbReference type="ARBA" id="ARBA00022692"/>
    </source>
</evidence>
<feature type="transmembrane region" description="Helical" evidence="6">
    <location>
        <begin position="154"/>
        <end position="175"/>
    </location>
</feature>
<gene>
    <name evidence="7" type="ORF">BDV98DRAFT_659804</name>
</gene>
<feature type="transmembrane region" description="Helical" evidence="6">
    <location>
        <begin position="97"/>
        <end position="116"/>
    </location>
</feature>
<sequence length="331" mass="36231">MEPYLRHMDPVYRAKAQLLNETIQDIGMGRYQWYLCVVAGFGWFADSVWPLLSGLILTPVLFEFDFKAPYLSLAANVGLLVGTIFWSFGCDIWGRKWLFNLTLLITGVFGLAAGGSPDFLTLASLLAVVGVGVGGNMPVDSAVFLDLVPGSHQYLLTVMAVWWSLGQLVASLNHMNDTTNALLSDRLAPYRKLNIYLLFCLGGLTLALWALRFFVFTLLESPRYLFGVGNDHGAVEVIQHLAKANGATTDLTMERLREAAKPYQTGTVVDDDLEVPQPQKRKLLSESSDLTIIGLASTLYNNFLPYLSCSPPDSTVVVPNSATAPSTSLIA</sequence>
<dbReference type="InterPro" id="IPR005828">
    <property type="entry name" value="MFS_sugar_transport-like"/>
</dbReference>
<evidence type="ECO:0000313" key="7">
    <source>
        <dbReference type="EMBL" id="TFK95360.1"/>
    </source>
</evidence>
<evidence type="ECO:0000313" key="8">
    <source>
        <dbReference type="Proteomes" id="UP000305067"/>
    </source>
</evidence>
<protein>
    <submittedName>
        <fullName evidence="7">Major facilitator superfamily domain-containing protein</fullName>
    </submittedName>
</protein>
<dbReference type="SUPFAM" id="SSF103473">
    <property type="entry name" value="MFS general substrate transporter"/>
    <property type="match status" value="1"/>
</dbReference>
<keyword evidence="4 6" id="KW-1133">Transmembrane helix</keyword>
<dbReference type="EMBL" id="ML178890">
    <property type="protein sequence ID" value="TFK95360.1"/>
    <property type="molecule type" value="Genomic_DNA"/>
</dbReference>
<dbReference type="Gene3D" id="1.20.1250.20">
    <property type="entry name" value="MFS general substrate transporter like domains"/>
    <property type="match status" value="1"/>
</dbReference>
<dbReference type="Proteomes" id="UP000305067">
    <property type="component" value="Unassembled WGS sequence"/>
</dbReference>
<keyword evidence="8" id="KW-1185">Reference proteome</keyword>
<dbReference type="AlphaFoldDB" id="A0A5C3Q4N9"/>
<organism evidence="7 8">
    <name type="scientific">Pterulicium gracile</name>
    <dbReference type="NCBI Taxonomy" id="1884261"/>
    <lineage>
        <taxon>Eukaryota</taxon>
        <taxon>Fungi</taxon>
        <taxon>Dikarya</taxon>
        <taxon>Basidiomycota</taxon>
        <taxon>Agaricomycotina</taxon>
        <taxon>Agaricomycetes</taxon>
        <taxon>Agaricomycetidae</taxon>
        <taxon>Agaricales</taxon>
        <taxon>Pleurotineae</taxon>
        <taxon>Pterulaceae</taxon>
        <taxon>Pterulicium</taxon>
    </lineage>
</organism>
<dbReference type="OrthoDB" id="3936150at2759"/>
<reference evidence="7 8" key="1">
    <citation type="journal article" date="2019" name="Nat. Ecol. Evol.">
        <title>Megaphylogeny resolves global patterns of mushroom evolution.</title>
        <authorList>
            <person name="Varga T."/>
            <person name="Krizsan K."/>
            <person name="Foldi C."/>
            <person name="Dima B."/>
            <person name="Sanchez-Garcia M."/>
            <person name="Sanchez-Ramirez S."/>
            <person name="Szollosi G.J."/>
            <person name="Szarkandi J.G."/>
            <person name="Papp V."/>
            <person name="Albert L."/>
            <person name="Andreopoulos W."/>
            <person name="Angelini C."/>
            <person name="Antonin V."/>
            <person name="Barry K.W."/>
            <person name="Bougher N.L."/>
            <person name="Buchanan P."/>
            <person name="Buyck B."/>
            <person name="Bense V."/>
            <person name="Catcheside P."/>
            <person name="Chovatia M."/>
            <person name="Cooper J."/>
            <person name="Damon W."/>
            <person name="Desjardin D."/>
            <person name="Finy P."/>
            <person name="Geml J."/>
            <person name="Haridas S."/>
            <person name="Hughes K."/>
            <person name="Justo A."/>
            <person name="Karasinski D."/>
            <person name="Kautmanova I."/>
            <person name="Kiss B."/>
            <person name="Kocsube S."/>
            <person name="Kotiranta H."/>
            <person name="LaButti K.M."/>
            <person name="Lechner B.E."/>
            <person name="Liimatainen K."/>
            <person name="Lipzen A."/>
            <person name="Lukacs Z."/>
            <person name="Mihaltcheva S."/>
            <person name="Morgado L.N."/>
            <person name="Niskanen T."/>
            <person name="Noordeloos M.E."/>
            <person name="Ohm R.A."/>
            <person name="Ortiz-Santana B."/>
            <person name="Ovrebo C."/>
            <person name="Racz N."/>
            <person name="Riley R."/>
            <person name="Savchenko A."/>
            <person name="Shiryaev A."/>
            <person name="Soop K."/>
            <person name="Spirin V."/>
            <person name="Szebenyi C."/>
            <person name="Tomsovsky M."/>
            <person name="Tulloss R.E."/>
            <person name="Uehling J."/>
            <person name="Grigoriev I.V."/>
            <person name="Vagvolgyi C."/>
            <person name="Papp T."/>
            <person name="Martin F.M."/>
            <person name="Miettinen O."/>
            <person name="Hibbett D.S."/>
            <person name="Nagy L.G."/>
        </authorList>
    </citation>
    <scope>NUCLEOTIDE SEQUENCE [LARGE SCALE GENOMIC DNA]</scope>
    <source>
        <strain evidence="7 8">CBS 309.79</strain>
    </source>
</reference>
<comment type="subcellular location">
    <subcellularLocation>
        <location evidence="1">Membrane</location>
        <topology evidence="1">Multi-pass membrane protein</topology>
    </subcellularLocation>
</comment>
<keyword evidence="5 6" id="KW-0472">Membrane</keyword>
<keyword evidence="2" id="KW-0813">Transport</keyword>
<feature type="transmembrane region" description="Helical" evidence="6">
    <location>
        <begin position="195"/>
        <end position="215"/>
    </location>
</feature>
<feature type="non-terminal residue" evidence="7">
    <location>
        <position position="331"/>
    </location>
</feature>
<dbReference type="PANTHER" id="PTHR23511">
    <property type="entry name" value="SYNAPTIC VESICLE GLYCOPROTEIN 2"/>
    <property type="match status" value="1"/>
</dbReference>
<keyword evidence="3 6" id="KW-0812">Transmembrane</keyword>
<feature type="transmembrane region" description="Helical" evidence="6">
    <location>
        <begin position="68"/>
        <end position="90"/>
    </location>
</feature>
<evidence type="ECO:0000256" key="5">
    <source>
        <dbReference type="ARBA" id="ARBA00023136"/>
    </source>
</evidence>
<evidence type="ECO:0000256" key="1">
    <source>
        <dbReference type="ARBA" id="ARBA00004141"/>
    </source>
</evidence>
<dbReference type="InterPro" id="IPR036259">
    <property type="entry name" value="MFS_trans_sf"/>
</dbReference>
<feature type="transmembrane region" description="Helical" evidence="6">
    <location>
        <begin position="33"/>
        <end position="62"/>
    </location>
</feature>
<name>A0A5C3Q4N9_9AGAR</name>
<dbReference type="PANTHER" id="PTHR23511:SF12">
    <property type="entry name" value="TRANSPORTER, PUTATIVE (AFU_ORTHOLOGUE AFUA_7G01740)-RELATED"/>
    <property type="match status" value="1"/>
</dbReference>